<organism evidence="1">
    <name type="scientific">marine sediment metagenome</name>
    <dbReference type="NCBI Taxonomy" id="412755"/>
    <lineage>
        <taxon>unclassified sequences</taxon>
        <taxon>metagenomes</taxon>
        <taxon>ecological metagenomes</taxon>
    </lineage>
</organism>
<evidence type="ECO:0000313" key="1">
    <source>
        <dbReference type="EMBL" id="KKL72239.1"/>
    </source>
</evidence>
<comment type="caution">
    <text evidence="1">The sequence shown here is derived from an EMBL/GenBank/DDBJ whole genome shotgun (WGS) entry which is preliminary data.</text>
</comment>
<dbReference type="EMBL" id="LAZR01025333">
    <property type="protein sequence ID" value="KKL72239.1"/>
    <property type="molecule type" value="Genomic_DNA"/>
</dbReference>
<reference evidence="1" key="1">
    <citation type="journal article" date="2015" name="Nature">
        <title>Complex archaea that bridge the gap between prokaryotes and eukaryotes.</title>
        <authorList>
            <person name="Spang A."/>
            <person name="Saw J.H."/>
            <person name="Jorgensen S.L."/>
            <person name="Zaremba-Niedzwiedzka K."/>
            <person name="Martijn J."/>
            <person name="Lind A.E."/>
            <person name="van Eijk R."/>
            <person name="Schleper C."/>
            <person name="Guy L."/>
            <person name="Ettema T.J."/>
        </authorList>
    </citation>
    <scope>NUCLEOTIDE SEQUENCE</scope>
</reference>
<sequence length="57" mass="6532">MNKYRVHYRDNPKTEHEAIRIEVGIHGTLVMWGGTPTNPRIALAWAPGAWVHVELLK</sequence>
<proteinExistence type="predicted"/>
<gene>
    <name evidence="1" type="ORF">LCGC14_2086920</name>
</gene>
<dbReference type="AlphaFoldDB" id="A0A0F9EE39"/>
<accession>A0A0F9EE39</accession>
<name>A0A0F9EE39_9ZZZZ</name>
<protein>
    <submittedName>
        <fullName evidence="1">Uncharacterized protein</fullName>
    </submittedName>
</protein>